<reference evidence="1" key="2">
    <citation type="submission" date="2021-08" db="EMBL/GenBank/DDBJ databases">
        <authorList>
            <person name="Tani A."/>
            <person name="Ola A."/>
            <person name="Ogura Y."/>
            <person name="Katsura K."/>
            <person name="Hayashi T."/>
        </authorList>
    </citation>
    <scope>NUCLEOTIDE SEQUENCE</scope>
    <source>
        <strain evidence="1">DSM 17168</strain>
    </source>
</reference>
<evidence type="ECO:0000313" key="1">
    <source>
        <dbReference type="EMBL" id="GJE04079.1"/>
    </source>
</evidence>
<dbReference type="Proteomes" id="UP001055153">
    <property type="component" value="Unassembled WGS sequence"/>
</dbReference>
<dbReference type="EMBL" id="BPQQ01000101">
    <property type="protein sequence ID" value="GJE04079.1"/>
    <property type="molecule type" value="Genomic_DNA"/>
</dbReference>
<name>A0ABQ4SLI3_9HYPH</name>
<protein>
    <submittedName>
        <fullName evidence="1">Uncharacterized protein</fullName>
    </submittedName>
</protein>
<gene>
    <name evidence="1" type="ORF">GMJLKIPL_6039</name>
</gene>
<comment type="caution">
    <text evidence="1">The sequence shown here is derived from an EMBL/GenBank/DDBJ whole genome shotgun (WGS) entry which is preliminary data.</text>
</comment>
<accession>A0ABQ4SLI3</accession>
<reference evidence="1" key="1">
    <citation type="journal article" date="2021" name="Front. Microbiol.">
        <title>Comprehensive Comparative Genomics and Phenotyping of Methylobacterium Species.</title>
        <authorList>
            <person name="Alessa O."/>
            <person name="Ogura Y."/>
            <person name="Fujitani Y."/>
            <person name="Takami H."/>
            <person name="Hayashi T."/>
            <person name="Sahin N."/>
            <person name="Tani A."/>
        </authorList>
    </citation>
    <scope>NUCLEOTIDE SEQUENCE</scope>
    <source>
        <strain evidence="1">DSM 17168</strain>
    </source>
</reference>
<dbReference type="RefSeq" id="WP_238241451.1">
    <property type="nucleotide sequence ID" value="NZ_BPQQ01000101.1"/>
</dbReference>
<keyword evidence="2" id="KW-1185">Reference proteome</keyword>
<proteinExistence type="predicted"/>
<organism evidence="1 2">
    <name type="scientific">Methylobacterium isbiliense</name>
    <dbReference type="NCBI Taxonomy" id="315478"/>
    <lineage>
        <taxon>Bacteria</taxon>
        <taxon>Pseudomonadati</taxon>
        <taxon>Pseudomonadota</taxon>
        <taxon>Alphaproteobacteria</taxon>
        <taxon>Hyphomicrobiales</taxon>
        <taxon>Methylobacteriaceae</taxon>
        <taxon>Methylobacterium</taxon>
    </lineage>
</organism>
<sequence length="50" mass="5435">MSVSAHFEQPIRPQTVFVSSVGYLAAAIACADARRASERLTPHQPRLRAA</sequence>
<evidence type="ECO:0000313" key="2">
    <source>
        <dbReference type="Proteomes" id="UP001055153"/>
    </source>
</evidence>